<keyword evidence="2" id="KW-1185">Reference proteome</keyword>
<organism evidence="1 2">
    <name type="scientific">Elysia crispata</name>
    <name type="common">lettuce slug</name>
    <dbReference type="NCBI Taxonomy" id="231223"/>
    <lineage>
        <taxon>Eukaryota</taxon>
        <taxon>Metazoa</taxon>
        <taxon>Spiralia</taxon>
        <taxon>Lophotrochozoa</taxon>
        <taxon>Mollusca</taxon>
        <taxon>Gastropoda</taxon>
        <taxon>Heterobranchia</taxon>
        <taxon>Euthyneura</taxon>
        <taxon>Panpulmonata</taxon>
        <taxon>Sacoglossa</taxon>
        <taxon>Placobranchoidea</taxon>
        <taxon>Plakobranchidae</taxon>
        <taxon>Elysia</taxon>
    </lineage>
</organism>
<gene>
    <name evidence="1" type="ORF">RRG08_057390</name>
</gene>
<reference evidence="1" key="1">
    <citation type="journal article" date="2023" name="G3 (Bethesda)">
        <title>A reference genome for the long-term kleptoplast-retaining sea slug Elysia crispata morphotype clarki.</title>
        <authorList>
            <person name="Eastman K.E."/>
            <person name="Pendleton A.L."/>
            <person name="Shaikh M.A."/>
            <person name="Suttiyut T."/>
            <person name="Ogas R."/>
            <person name="Tomko P."/>
            <person name="Gavelis G."/>
            <person name="Widhalm J.R."/>
            <person name="Wisecaver J.H."/>
        </authorList>
    </citation>
    <scope>NUCLEOTIDE SEQUENCE</scope>
    <source>
        <strain evidence="1">ECLA1</strain>
    </source>
</reference>
<dbReference type="EMBL" id="JAWDGP010000734">
    <property type="protein sequence ID" value="KAK3797937.1"/>
    <property type="molecule type" value="Genomic_DNA"/>
</dbReference>
<accession>A0AAE1B3K7</accession>
<sequence>MLGCWCEQTHPSGTNSAIDRRRSAAAFWDLTTESRGVLGTRSRPCTALDLRARRNVECLGLDPAMGVSG</sequence>
<name>A0AAE1B3K7_9GAST</name>
<evidence type="ECO:0000313" key="2">
    <source>
        <dbReference type="Proteomes" id="UP001283361"/>
    </source>
</evidence>
<proteinExistence type="predicted"/>
<evidence type="ECO:0000313" key="1">
    <source>
        <dbReference type="EMBL" id="KAK3797937.1"/>
    </source>
</evidence>
<dbReference type="Proteomes" id="UP001283361">
    <property type="component" value="Unassembled WGS sequence"/>
</dbReference>
<protein>
    <submittedName>
        <fullName evidence="1">Uncharacterized protein</fullName>
    </submittedName>
</protein>
<dbReference type="AlphaFoldDB" id="A0AAE1B3K7"/>
<comment type="caution">
    <text evidence="1">The sequence shown here is derived from an EMBL/GenBank/DDBJ whole genome shotgun (WGS) entry which is preliminary data.</text>
</comment>